<keyword evidence="8 9" id="KW-0472">Membrane</keyword>
<evidence type="ECO:0000256" key="3">
    <source>
        <dbReference type="ARBA" id="ARBA00022475"/>
    </source>
</evidence>
<feature type="transmembrane region" description="Helical" evidence="9">
    <location>
        <begin position="65"/>
        <end position="87"/>
    </location>
</feature>
<evidence type="ECO:0000256" key="8">
    <source>
        <dbReference type="ARBA" id="ARBA00023136"/>
    </source>
</evidence>
<dbReference type="InterPro" id="IPR022645">
    <property type="entry name" value="SecD/SecF_bac"/>
</dbReference>
<keyword evidence="3" id="KW-1003">Cell membrane</keyword>
<evidence type="ECO:0000313" key="11">
    <source>
        <dbReference type="EMBL" id="GAG86406.1"/>
    </source>
</evidence>
<dbReference type="PANTHER" id="PTHR30081:SF1">
    <property type="entry name" value="PROTEIN TRANSLOCASE SUBUNIT SECD"/>
    <property type="match status" value="1"/>
</dbReference>
<organism evidence="11">
    <name type="scientific">marine sediment metagenome</name>
    <dbReference type="NCBI Taxonomy" id="412755"/>
    <lineage>
        <taxon>unclassified sequences</taxon>
        <taxon>metagenomes</taxon>
        <taxon>ecological metagenomes</taxon>
    </lineage>
</organism>
<comment type="subcellular location">
    <subcellularLocation>
        <location evidence="1">Cell membrane</location>
        <topology evidence="1">Multi-pass membrane protein</topology>
    </subcellularLocation>
</comment>
<reference evidence="11" key="1">
    <citation type="journal article" date="2014" name="Front. Microbiol.">
        <title>High frequency of phylogenetically diverse reductive dehalogenase-homologous genes in deep subseafloor sedimentary metagenomes.</title>
        <authorList>
            <person name="Kawai M."/>
            <person name="Futagami T."/>
            <person name="Toyoda A."/>
            <person name="Takaki Y."/>
            <person name="Nishi S."/>
            <person name="Hori S."/>
            <person name="Arai W."/>
            <person name="Tsubouchi T."/>
            <person name="Morono Y."/>
            <person name="Uchiyama I."/>
            <person name="Ito T."/>
            <person name="Fujiyama A."/>
            <person name="Inagaki F."/>
            <person name="Takami H."/>
        </authorList>
    </citation>
    <scope>NUCLEOTIDE SEQUENCE</scope>
    <source>
        <strain evidence="11">Expedition CK06-06</strain>
    </source>
</reference>
<gene>
    <name evidence="11" type="ORF">S01H4_24539</name>
</gene>
<keyword evidence="6 9" id="KW-1133">Transmembrane helix</keyword>
<feature type="transmembrane region" description="Helical" evidence="9">
    <location>
        <begin position="266"/>
        <end position="283"/>
    </location>
</feature>
<feature type="non-terminal residue" evidence="11">
    <location>
        <position position="1"/>
    </location>
</feature>
<dbReference type="GO" id="GO:0005886">
    <property type="term" value="C:plasma membrane"/>
    <property type="evidence" value="ECO:0007669"/>
    <property type="project" value="UniProtKB-SubCell"/>
</dbReference>
<keyword evidence="5" id="KW-0653">Protein transport</keyword>
<dbReference type="InterPro" id="IPR048634">
    <property type="entry name" value="SecD_SecF_C"/>
</dbReference>
<dbReference type="Gene3D" id="1.20.1640.10">
    <property type="entry name" value="Multidrug efflux transporter AcrB transmembrane domain"/>
    <property type="match status" value="1"/>
</dbReference>
<feature type="non-terminal residue" evidence="11">
    <location>
        <position position="296"/>
    </location>
</feature>
<dbReference type="PANTHER" id="PTHR30081">
    <property type="entry name" value="PROTEIN-EXPORT MEMBRANE PROTEIN SEC"/>
    <property type="match status" value="1"/>
</dbReference>
<evidence type="ECO:0000256" key="5">
    <source>
        <dbReference type="ARBA" id="ARBA00022927"/>
    </source>
</evidence>
<evidence type="ECO:0000256" key="9">
    <source>
        <dbReference type="SAM" id="Phobius"/>
    </source>
</evidence>
<comment type="caution">
    <text evidence="11">The sequence shown here is derived from an EMBL/GenBank/DDBJ whole genome shotgun (WGS) entry which is preliminary data.</text>
</comment>
<dbReference type="InterPro" id="IPR022813">
    <property type="entry name" value="SecD/SecF_arch_bac"/>
</dbReference>
<keyword evidence="4 9" id="KW-0812">Transmembrane</keyword>
<evidence type="ECO:0000256" key="4">
    <source>
        <dbReference type="ARBA" id="ARBA00022692"/>
    </source>
</evidence>
<feature type="transmembrane region" description="Helical" evidence="9">
    <location>
        <begin position="93"/>
        <end position="117"/>
    </location>
</feature>
<keyword evidence="2" id="KW-0813">Transport</keyword>
<dbReference type="SUPFAM" id="SSF82866">
    <property type="entry name" value="Multidrug efflux transporter AcrB transmembrane domain"/>
    <property type="match status" value="1"/>
</dbReference>
<dbReference type="EMBL" id="BART01011540">
    <property type="protein sequence ID" value="GAG86406.1"/>
    <property type="molecule type" value="Genomic_DNA"/>
</dbReference>
<name>X1CQ64_9ZZZZ</name>
<proteinExistence type="predicted"/>
<accession>X1CQ64</accession>
<sequence>CLNLLIILGALSYFQAALTLPGIAGIVLTIGMSVDANVLIFERIREEMALGKTLRFAIANGFKRAFRTILDANLTTLITALILFRFGTGPLRGFAVTLSIGILASMFTALFVSRAIFDLFTLNKKFAHLKMLRLIGKTNIDFISRRKIAYFISLAVIICGFAAFAYRGYRGEKNFGIDFQGGTLQQFRFQEAVSVDRIRGVLKETGLADSQIQSFGNNKEILIRTGEQGGEDITRKFREVFKDNPFELLRIEKVGPSIGSQLRNKAIGAIFLALLGICIYITIRFKFNFAVSAIIA</sequence>
<evidence type="ECO:0000256" key="1">
    <source>
        <dbReference type="ARBA" id="ARBA00004651"/>
    </source>
</evidence>
<protein>
    <recommendedName>
        <fullName evidence="10">Protein export membrane protein SecD/SecF C-terminal domain-containing protein</fullName>
    </recommendedName>
</protein>
<evidence type="ECO:0000259" key="10">
    <source>
        <dbReference type="Pfam" id="PF02355"/>
    </source>
</evidence>
<feature type="domain" description="Protein export membrane protein SecD/SecF C-terminal" evidence="10">
    <location>
        <begin position="240"/>
        <end position="296"/>
    </location>
</feature>
<keyword evidence="7" id="KW-0811">Translocation</keyword>
<feature type="transmembrane region" description="Helical" evidence="9">
    <location>
        <begin position="148"/>
        <end position="166"/>
    </location>
</feature>
<evidence type="ECO:0000256" key="2">
    <source>
        <dbReference type="ARBA" id="ARBA00022448"/>
    </source>
</evidence>
<dbReference type="AlphaFoldDB" id="X1CQ64"/>
<dbReference type="Pfam" id="PF02355">
    <property type="entry name" value="SecD_SecF_C"/>
    <property type="match status" value="2"/>
</dbReference>
<evidence type="ECO:0000256" key="6">
    <source>
        <dbReference type="ARBA" id="ARBA00022989"/>
    </source>
</evidence>
<dbReference type="PRINTS" id="PR01755">
    <property type="entry name" value="SECFTRNLCASE"/>
</dbReference>
<feature type="domain" description="Protein export membrane protein SecD/SecF C-terminal" evidence="10">
    <location>
        <begin position="4"/>
        <end position="117"/>
    </location>
</feature>
<dbReference type="GO" id="GO:0015031">
    <property type="term" value="P:protein transport"/>
    <property type="evidence" value="ECO:0007669"/>
    <property type="project" value="UniProtKB-KW"/>
</dbReference>
<evidence type="ECO:0000256" key="7">
    <source>
        <dbReference type="ARBA" id="ARBA00023010"/>
    </source>
</evidence>